<reference evidence="1" key="1">
    <citation type="submission" date="2022-06" db="EMBL/GenBank/DDBJ databases">
        <title>Genome public.</title>
        <authorList>
            <person name="Sun Q."/>
        </authorList>
    </citation>
    <scope>NUCLEOTIDE SEQUENCE</scope>
    <source>
        <strain evidence="1">CWNU-1</strain>
    </source>
</reference>
<gene>
    <name evidence="1" type="ORF">NBG84_08155</name>
</gene>
<name>A0ABT0UI13_9ACTN</name>
<comment type="caution">
    <text evidence="1">The sequence shown here is derived from an EMBL/GenBank/DDBJ whole genome shotgun (WGS) entry which is preliminary data.</text>
</comment>
<sequence>MLCIDQRDPVVLGEDGPALSHGNLNARGRCSIRASVLAGDGVRPLRDPVRVALGKDDGMSD</sequence>
<dbReference type="Proteomes" id="UP001431429">
    <property type="component" value="Unassembled WGS sequence"/>
</dbReference>
<evidence type="ECO:0000313" key="1">
    <source>
        <dbReference type="EMBL" id="MCM2388272.1"/>
    </source>
</evidence>
<evidence type="ECO:0000313" key="2">
    <source>
        <dbReference type="Proteomes" id="UP001431429"/>
    </source>
</evidence>
<organism evidence="1 2">
    <name type="scientific">Streptomyces albipurpureus</name>
    <dbReference type="NCBI Taxonomy" id="2897419"/>
    <lineage>
        <taxon>Bacteria</taxon>
        <taxon>Bacillati</taxon>
        <taxon>Actinomycetota</taxon>
        <taxon>Actinomycetes</taxon>
        <taxon>Kitasatosporales</taxon>
        <taxon>Streptomycetaceae</taxon>
        <taxon>Streptomyces</taxon>
    </lineage>
</organism>
<keyword evidence="2" id="KW-1185">Reference proteome</keyword>
<dbReference type="RefSeq" id="WP_250918615.1">
    <property type="nucleotide sequence ID" value="NZ_JAMQAW010000007.1"/>
</dbReference>
<protein>
    <submittedName>
        <fullName evidence="1">Uncharacterized protein</fullName>
    </submittedName>
</protein>
<proteinExistence type="predicted"/>
<accession>A0ABT0UI13</accession>
<dbReference type="EMBL" id="JAMQAW010000007">
    <property type="protein sequence ID" value="MCM2388272.1"/>
    <property type="molecule type" value="Genomic_DNA"/>
</dbReference>